<evidence type="ECO:0000256" key="1">
    <source>
        <dbReference type="ARBA" id="ARBA00004123"/>
    </source>
</evidence>
<keyword evidence="2" id="KW-0539">Nucleus</keyword>
<dbReference type="AlphaFoldDB" id="A0A2H1VJ20"/>
<dbReference type="PANTHER" id="PTHR46297:SF2">
    <property type="entry name" value="TUDOR DOMAIN-CONTAINING PROTEIN"/>
    <property type="match status" value="1"/>
</dbReference>
<evidence type="ECO:0000256" key="3">
    <source>
        <dbReference type="SAM" id="MobiDB-lite"/>
    </source>
</evidence>
<organism evidence="4">
    <name type="scientific">Spodoptera frugiperda</name>
    <name type="common">Fall armyworm</name>
    <dbReference type="NCBI Taxonomy" id="7108"/>
    <lineage>
        <taxon>Eukaryota</taxon>
        <taxon>Metazoa</taxon>
        <taxon>Ecdysozoa</taxon>
        <taxon>Arthropoda</taxon>
        <taxon>Hexapoda</taxon>
        <taxon>Insecta</taxon>
        <taxon>Pterygota</taxon>
        <taxon>Neoptera</taxon>
        <taxon>Endopterygota</taxon>
        <taxon>Lepidoptera</taxon>
        <taxon>Glossata</taxon>
        <taxon>Ditrysia</taxon>
        <taxon>Noctuoidea</taxon>
        <taxon>Noctuidae</taxon>
        <taxon>Amphipyrinae</taxon>
        <taxon>Spodoptera</taxon>
    </lineage>
</organism>
<dbReference type="GO" id="GO:0005634">
    <property type="term" value="C:nucleus"/>
    <property type="evidence" value="ECO:0007669"/>
    <property type="project" value="UniProtKB-SubCell"/>
</dbReference>
<sequence length="183" mass="20159">MADDLRNYKLQLQQVEGALLGDPDNEELLKLKTDLEELIELTQDVIGTSAGDSNVANTHGSINDHDVPILEAAGDGNSSKSSPDCQTGQNSKGHNKEYLKKKKQKKQQRMKQYEEEREAGKNNWLNFHSKVIKKPGVKAKSIFASPDNLTGRVGVGTCGISGKPMTEFIVREKIKKGKPSLKV</sequence>
<protein>
    <submittedName>
        <fullName evidence="4">SFRICE_007564</fullName>
    </submittedName>
</protein>
<feature type="compositionally biased region" description="Basic residues" evidence="3">
    <location>
        <begin position="99"/>
        <end position="109"/>
    </location>
</feature>
<evidence type="ECO:0000256" key="2">
    <source>
        <dbReference type="ARBA" id="ARBA00023242"/>
    </source>
</evidence>
<accession>A0A2H1VJ20</accession>
<comment type="subcellular location">
    <subcellularLocation>
        <location evidence="1">Nucleus</location>
    </subcellularLocation>
</comment>
<feature type="region of interest" description="Disordered" evidence="3">
    <location>
        <begin position="56"/>
        <end position="118"/>
    </location>
</feature>
<proteinExistence type="predicted"/>
<feature type="compositionally biased region" description="Polar residues" evidence="3">
    <location>
        <begin position="76"/>
        <end position="92"/>
    </location>
</feature>
<dbReference type="PANTHER" id="PTHR46297">
    <property type="entry name" value="ZINC FINGER CCCH-TYPE WITH G PATCH DOMAIN-CONTAINING PROTEIN"/>
    <property type="match status" value="1"/>
</dbReference>
<dbReference type="EMBL" id="ODYU01002844">
    <property type="protein sequence ID" value="SOQ40830.1"/>
    <property type="molecule type" value="Genomic_DNA"/>
</dbReference>
<gene>
    <name evidence="4" type="ORF">SFRICE_007564</name>
</gene>
<evidence type="ECO:0000313" key="4">
    <source>
        <dbReference type="EMBL" id="SOQ40830.1"/>
    </source>
</evidence>
<name>A0A2H1VJ20_SPOFR</name>
<reference evidence="4" key="1">
    <citation type="submission" date="2016-07" db="EMBL/GenBank/DDBJ databases">
        <authorList>
            <person name="Bretaudeau A."/>
        </authorList>
    </citation>
    <scope>NUCLEOTIDE SEQUENCE</scope>
    <source>
        <strain evidence="4">Rice</strain>
        <tissue evidence="4">Whole body</tissue>
    </source>
</reference>